<evidence type="ECO:0000256" key="7">
    <source>
        <dbReference type="ARBA" id="ARBA00023288"/>
    </source>
</evidence>
<keyword evidence="3" id="KW-0732">Signal</keyword>
<gene>
    <name evidence="9" type="ORF">BCD_1141</name>
</gene>
<name>W5SJT9_9SPIR</name>
<dbReference type="HOGENOM" id="CLU_054711_2_1_12"/>
<evidence type="ECO:0000256" key="4">
    <source>
        <dbReference type="ARBA" id="ARBA00023136"/>
    </source>
</evidence>
<evidence type="ECO:0000256" key="1">
    <source>
        <dbReference type="ARBA" id="ARBA00003932"/>
    </source>
</evidence>
<dbReference type="InterPro" id="IPR000680">
    <property type="entry name" value="Borrelia_lipo"/>
</dbReference>
<keyword evidence="9" id="KW-0614">Plasmid</keyword>
<organism evidence="9">
    <name type="scientific">Borrelia crocidurae DOU</name>
    <dbReference type="NCBI Taxonomy" id="1293575"/>
    <lineage>
        <taxon>Bacteria</taxon>
        <taxon>Pseudomonadati</taxon>
        <taxon>Spirochaetota</taxon>
        <taxon>Spirochaetia</taxon>
        <taxon>Spirochaetales</taxon>
        <taxon>Borreliaceae</taxon>
        <taxon>Borrelia</taxon>
    </lineage>
</organism>
<keyword evidence="7 8" id="KW-0449">Lipoprotein</keyword>
<geneLocation type="plasmid" evidence="9">
    <name>unnamed</name>
</geneLocation>
<dbReference type="SUPFAM" id="SSF74748">
    <property type="entry name" value="Variable surface antigen VlsE"/>
    <property type="match status" value="1"/>
</dbReference>
<evidence type="ECO:0000256" key="6">
    <source>
        <dbReference type="ARBA" id="ARBA00023237"/>
    </source>
</evidence>
<sequence>MLGSLKEHLESLKGVGDSNKVVEVANNQQGAAASTEELKKAYKALKGIVEVAKGQKVKEPIASSVTLKQDSIGVDAKDGAKVLATDAAVGAAVGEKAALIVSSVRGEEILAFIVKSTEGDAAGTISENVSGTTSALKFARGGDKDKLAQDAALAGTVSGGIALRALVKDGKLATHNDNNDHKAVQGAGITAVNKLLVAVEEIVKKTVKNVLEKVKQEIDKAREPKAVGQQ</sequence>
<dbReference type="EMBL" id="CP004306">
    <property type="protein sequence ID" value="AHH07207.1"/>
    <property type="molecule type" value="Genomic_DNA"/>
</dbReference>
<evidence type="ECO:0000256" key="8">
    <source>
        <dbReference type="RuleBase" id="RU363105"/>
    </source>
</evidence>
<protein>
    <recommendedName>
        <fullName evidence="8">Variable large protein</fullName>
    </recommendedName>
</protein>
<comment type="function">
    <text evidence="1 8">The Vlp and Vsp proteins are antigenically distinct proteins, only one vlp or vsp gene is transcriptionally active at any one time. Switching between these genes is a mechanism of host immune response evasion.</text>
</comment>
<evidence type="ECO:0000313" key="9">
    <source>
        <dbReference type="EMBL" id="AHH07207.1"/>
    </source>
</evidence>
<dbReference type="Pfam" id="PF00921">
    <property type="entry name" value="Lipoprotein_2"/>
    <property type="match status" value="1"/>
</dbReference>
<reference evidence="9" key="1">
    <citation type="submission" date="2013-02" db="EMBL/GenBank/DDBJ databases">
        <title>Comparative genomics of Borrelia species.</title>
        <authorList>
            <person name="Schwan T.G."/>
            <person name="Raffel S.J."/>
            <person name="Porcella S.F."/>
        </authorList>
    </citation>
    <scope>NUCLEOTIDE SEQUENCE</scope>
    <source>
        <strain evidence="9">DOU</strain>
        <plasmid evidence="9">unnamed</plasmid>
    </source>
</reference>
<dbReference type="GO" id="GO:0009279">
    <property type="term" value="C:cell outer membrane"/>
    <property type="evidence" value="ECO:0007669"/>
    <property type="project" value="UniProtKB-SubCell"/>
</dbReference>
<evidence type="ECO:0000256" key="3">
    <source>
        <dbReference type="ARBA" id="ARBA00022729"/>
    </source>
</evidence>
<proteinExistence type="predicted"/>
<keyword evidence="5 8" id="KW-0564">Palmitate</keyword>
<keyword evidence="4 8" id="KW-0472">Membrane</keyword>
<keyword evidence="6 8" id="KW-0998">Cell outer membrane</keyword>
<dbReference type="AlphaFoldDB" id="W5SJT9"/>
<comment type="subcellular location">
    <subcellularLocation>
        <location evidence="2 8">Cell outer membrane</location>
        <topology evidence="2 8">Lipid-anchor</topology>
    </subcellularLocation>
</comment>
<evidence type="ECO:0000256" key="2">
    <source>
        <dbReference type="ARBA" id="ARBA00004459"/>
    </source>
</evidence>
<evidence type="ECO:0000256" key="5">
    <source>
        <dbReference type="ARBA" id="ARBA00023139"/>
    </source>
</evidence>
<accession>W5SJT9</accession>